<dbReference type="Gene3D" id="2.40.50.40">
    <property type="match status" value="1"/>
</dbReference>
<reference evidence="8" key="1">
    <citation type="submission" date="2011-01" db="EMBL/GenBank/DDBJ databases">
        <title>Molecular Characterization of Interlukin-8 in Larimichthys crocea.</title>
        <authorList>
            <person name="Xue L."/>
            <person name="Cai C."/>
            <person name="Huang W."/>
        </authorList>
    </citation>
    <scope>NUCLEOTIDE SEQUENCE</scope>
</reference>
<evidence type="ECO:0000259" key="7">
    <source>
        <dbReference type="SMART" id="SM00199"/>
    </source>
</evidence>
<dbReference type="SMART" id="SM00199">
    <property type="entry name" value="SCY"/>
    <property type="match status" value="1"/>
</dbReference>
<dbReference type="InterPro" id="IPR001089">
    <property type="entry name" value="Chemokine_CXC"/>
</dbReference>
<dbReference type="InterPro" id="IPR033899">
    <property type="entry name" value="CXC_Chemokine_domain"/>
</dbReference>
<dbReference type="InterPro" id="IPR001811">
    <property type="entry name" value="Chemokine_IL8-like_dom"/>
</dbReference>
<dbReference type="SUPFAM" id="SSF54117">
    <property type="entry name" value="Interleukin 8-like chemokines"/>
    <property type="match status" value="1"/>
</dbReference>
<dbReference type="PANTHER" id="PTHR12015:SF210">
    <property type="entry name" value="C-X-C MOTIF CHEMOKINE 9"/>
    <property type="match status" value="1"/>
</dbReference>
<evidence type="ECO:0000256" key="6">
    <source>
        <dbReference type="SAM" id="SignalP"/>
    </source>
</evidence>
<feature type="signal peptide" evidence="6">
    <location>
        <begin position="1"/>
        <end position="20"/>
    </location>
</feature>
<keyword evidence="3" id="KW-0202">Cytokine</keyword>
<dbReference type="InterPro" id="IPR036048">
    <property type="entry name" value="Interleukin_8-like_sf"/>
</dbReference>
<keyword evidence="4" id="KW-0964">Secreted</keyword>
<dbReference type="EMBL" id="HQ891141">
    <property type="protein sequence ID" value="AEK98796.1"/>
    <property type="molecule type" value="Genomic_DNA"/>
</dbReference>
<evidence type="ECO:0000256" key="1">
    <source>
        <dbReference type="ARBA" id="ARBA00004613"/>
    </source>
</evidence>
<dbReference type="GO" id="GO:0008009">
    <property type="term" value="F:chemokine activity"/>
    <property type="evidence" value="ECO:0007669"/>
    <property type="project" value="InterPro"/>
</dbReference>
<dbReference type="PANTHER" id="PTHR12015">
    <property type="entry name" value="SMALL INDUCIBLE CYTOKINE A"/>
    <property type="match status" value="1"/>
</dbReference>
<evidence type="ECO:0000256" key="2">
    <source>
        <dbReference type="ARBA" id="ARBA00010665"/>
    </source>
</evidence>
<accession>G0Z5W4</accession>
<dbReference type="SMR" id="G0Z5W4"/>
<comment type="similarity">
    <text evidence="2">Belongs to the intercrine alpha (chemokine CxC) family.</text>
</comment>
<feature type="domain" description="Chemokine interleukin-8-like" evidence="7">
    <location>
        <begin position="27"/>
        <end position="88"/>
    </location>
</feature>
<dbReference type="InterPro" id="IPR039809">
    <property type="entry name" value="Chemokine_b/g/d"/>
</dbReference>
<evidence type="ECO:0000313" key="8">
    <source>
        <dbReference type="EMBL" id="AEK98796.1"/>
    </source>
</evidence>
<sequence length="94" mass="10556">MSIITIVALLVFLTIPEGSSLGDQTLLLRCQCITKEKKPIGRYIGQVEVIPASSHCNEIEIIATLKKDGRRICLDPNARWVRRVLKKKMVQQAP</sequence>
<organism evidence="8">
    <name type="scientific">Larimichthys crocea</name>
    <name type="common">Large yellow croaker</name>
    <name type="synonym">Pseudosciaena crocea</name>
    <dbReference type="NCBI Taxonomy" id="215358"/>
    <lineage>
        <taxon>Eukaryota</taxon>
        <taxon>Metazoa</taxon>
        <taxon>Chordata</taxon>
        <taxon>Craniata</taxon>
        <taxon>Vertebrata</taxon>
        <taxon>Euteleostomi</taxon>
        <taxon>Actinopterygii</taxon>
        <taxon>Neopterygii</taxon>
        <taxon>Teleostei</taxon>
        <taxon>Neoteleostei</taxon>
        <taxon>Acanthomorphata</taxon>
        <taxon>Eupercaria</taxon>
        <taxon>Sciaenidae</taxon>
        <taxon>Larimichthys</taxon>
    </lineage>
</organism>
<evidence type="ECO:0000256" key="5">
    <source>
        <dbReference type="ARBA" id="ARBA00054901"/>
    </source>
</evidence>
<comment type="function">
    <text evidence="5">Ligand for cxcr3.2. Chemotactic for macrophages.</text>
</comment>
<dbReference type="GO" id="GO:0005615">
    <property type="term" value="C:extracellular space"/>
    <property type="evidence" value="ECO:0007669"/>
    <property type="project" value="UniProtKB-KW"/>
</dbReference>
<protein>
    <submittedName>
        <fullName evidence="8">Interlukin-8</fullName>
    </submittedName>
</protein>
<dbReference type="GO" id="GO:0006952">
    <property type="term" value="P:defense response"/>
    <property type="evidence" value="ECO:0007669"/>
    <property type="project" value="InterPro"/>
</dbReference>
<feature type="chain" id="PRO_5036448262" evidence="6">
    <location>
        <begin position="21"/>
        <end position="94"/>
    </location>
</feature>
<dbReference type="GO" id="GO:0006955">
    <property type="term" value="P:immune response"/>
    <property type="evidence" value="ECO:0007669"/>
    <property type="project" value="InterPro"/>
</dbReference>
<keyword evidence="6" id="KW-0732">Signal</keyword>
<dbReference type="AlphaFoldDB" id="G0Z5W4"/>
<proteinExistence type="inferred from homology"/>
<dbReference type="GO" id="GO:0042056">
    <property type="term" value="F:chemoattractant activity"/>
    <property type="evidence" value="ECO:0007669"/>
    <property type="project" value="UniProtKB-ARBA"/>
</dbReference>
<evidence type="ECO:0000256" key="4">
    <source>
        <dbReference type="ARBA" id="ARBA00022525"/>
    </source>
</evidence>
<dbReference type="FunFam" id="2.40.50.40:FF:000004">
    <property type="entry name" value="C-X-C motif chemokine"/>
    <property type="match status" value="1"/>
</dbReference>
<dbReference type="Pfam" id="PF00048">
    <property type="entry name" value="IL8"/>
    <property type="match status" value="1"/>
</dbReference>
<dbReference type="PRINTS" id="PR00436">
    <property type="entry name" value="INTERLEUKIN8"/>
</dbReference>
<name>G0Z5W4_LARCR</name>
<dbReference type="PRINTS" id="PR00437">
    <property type="entry name" value="SMALLCYTKCXC"/>
</dbReference>
<comment type="subcellular location">
    <subcellularLocation>
        <location evidence="1">Secreted</location>
    </subcellularLocation>
</comment>
<dbReference type="CDD" id="cd00273">
    <property type="entry name" value="Chemokine_CXC"/>
    <property type="match status" value="1"/>
</dbReference>
<evidence type="ECO:0000256" key="3">
    <source>
        <dbReference type="ARBA" id="ARBA00022514"/>
    </source>
</evidence>